<dbReference type="PANTHER" id="PTHR11851:SF49">
    <property type="entry name" value="MITOCHONDRIAL-PROCESSING PEPTIDASE SUBUNIT ALPHA"/>
    <property type="match status" value="1"/>
</dbReference>
<evidence type="ECO:0000313" key="9">
    <source>
        <dbReference type="Proteomes" id="UP000031258"/>
    </source>
</evidence>
<dbReference type="PROSITE" id="PS00143">
    <property type="entry name" value="INSULINASE"/>
    <property type="match status" value="1"/>
</dbReference>
<dbReference type="InterPro" id="IPR011765">
    <property type="entry name" value="Pept_M16_N"/>
</dbReference>
<dbReference type="PATRIC" id="fig|86105.3.peg.692"/>
<dbReference type="Gene3D" id="3.30.830.10">
    <property type="entry name" value="Metalloenzyme, LuxS/M16 peptidase-like"/>
    <property type="match status" value="2"/>
</dbReference>
<organism evidence="8 9">
    <name type="scientific">Candidatus Jidaibacter acanthamoebae</name>
    <dbReference type="NCBI Taxonomy" id="86105"/>
    <lineage>
        <taxon>Bacteria</taxon>
        <taxon>Pseudomonadati</taxon>
        <taxon>Pseudomonadota</taxon>
        <taxon>Alphaproteobacteria</taxon>
        <taxon>Rickettsiales</taxon>
        <taxon>Candidatus Midichloriaceae</taxon>
        <taxon>Candidatus Jidaibacter</taxon>
    </lineage>
</organism>
<dbReference type="GO" id="GO:0004222">
    <property type="term" value="F:metalloendopeptidase activity"/>
    <property type="evidence" value="ECO:0007669"/>
    <property type="project" value="InterPro"/>
</dbReference>
<feature type="domain" description="Peptidase M16 N-terminal" evidence="6">
    <location>
        <begin position="24"/>
        <end position="169"/>
    </location>
</feature>
<proteinExistence type="inferred from homology"/>
<keyword evidence="3 8" id="KW-0645">Protease</keyword>
<evidence type="ECO:0000259" key="6">
    <source>
        <dbReference type="Pfam" id="PF00675"/>
    </source>
</evidence>
<evidence type="ECO:0000259" key="7">
    <source>
        <dbReference type="Pfam" id="PF05193"/>
    </source>
</evidence>
<dbReference type="InterPro" id="IPR001431">
    <property type="entry name" value="Pept_M16_Zn_BS"/>
</dbReference>
<dbReference type="Pfam" id="PF00675">
    <property type="entry name" value="Peptidase_M16"/>
    <property type="match status" value="1"/>
</dbReference>
<protein>
    <submittedName>
        <fullName evidence="8">Putative zinc protease</fullName>
        <ecNumber evidence="8">3.4.24.-</ecNumber>
    </submittedName>
</protein>
<dbReference type="MEROPS" id="M16.016"/>
<dbReference type="FunFam" id="3.30.830.10:FF:000008">
    <property type="entry name" value="Mitochondrial-processing peptidase subunit beta"/>
    <property type="match status" value="1"/>
</dbReference>
<evidence type="ECO:0000256" key="5">
    <source>
        <dbReference type="RuleBase" id="RU004447"/>
    </source>
</evidence>
<dbReference type="EMBL" id="JSWE01000092">
    <property type="protein sequence ID" value="KIE05600.1"/>
    <property type="molecule type" value="Genomic_DNA"/>
</dbReference>
<feature type="domain" description="Peptidase M16 C-terminal" evidence="7">
    <location>
        <begin position="176"/>
        <end position="347"/>
    </location>
</feature>
<keyword evidence="9" id="KW-1185">Reference proteome</keyword>
<comment type="similarity">
    <text evidence="2 5">Belongs to the peptidase M16 family.</text>
</comment>
<evidence type="ECO:0000256" key="2">
    <source>
        <dbReference type="ARBA" id="ARBA00007261"/>
    </source>
</evidence>
<comment type="caution">
    <text evidence="8">The sequence shown here is derived from an EMBL/GenBank/DDBJ whole genome shotgun (WGS) entry which is preliminary data.</text>
</comment>
<dbReference type="PANTHER" id="PTHR11851">
    <property type="entry name" value="METALLOPROTEASE"/>
    <property type="match status" value="1"/>
</dbReference>
<dbReference type="AlphaFoldDB" id="A0A0C1QZY6"/>
<dbReference type="SUPFAM" id="SSF63411">
    <property type="entry name" value="LuxS/MPP-like metallohydrolase"/>
    <property type="match status" value="2"/>
</dbReference>
<dbReference type="InterPro" id="IPR007863">
    <property type="entry name" value="Peptidase_M16_C"/>
</dbReference>
<dbReference type="InterPro" id="IPR050361">
    <property type="entry name" value="MPP/UQCRC_Complex"/>
</dbReference>
<sequence length="431" mass="48940">MKLYRILDMNDERNFCTLENGMMVAFDQMKEVETVAISVLMKTGSKFEKKEQSGISHFLEHMAFKGTNTRTAKQIAEEFDMIGGYFNAYTSREKTVYYAKVLKDDIDTAVDILSDILQNSSFSDEEIDKERKVVLQEMAQTKDTPDDIIFDNFQEAAFPDQPLGRSILGEEEIIKSLSRDQIIEYVNSRYGFNNVIVSAAGNFDVNNYNNLIKSKFNLLPGKSENLEIKSDYRGGESRINKDLEQVHFVLGFEGVSYYDDDYYTQQALSIIAGGGMSSRLFQEVRENRGLAYSISAFGSSYADNGIFGIYSSSSDYNINELVDVVITELHKMLDSITEEEVKRAKAQVRAGLLMSRENPVSRAEKFASNLLIYGRYVPISEVIDKVNAIDPSKVQKYLRKILSNNKQPTISSIGKIDKLYQYDTIKNKLKV</sequence>
<dbReference type="STRING" id="86105.NF27_DP01440"/>
<dbReference type="GO" id="GO:0046872">
    <property type="term" value="F:metal ion binding"/>
    <property type="evidence" value="ECO:0007669"/>
    <property type="project" value="InterPro"/>
</dbReference>
<dbReference type="Proteomes" id="UP000031258">
    <property type="component" value="Unassembled WGS sequence"/>
</dbReference>
<evidence type="ECO:0000256" key="3">
    <source>
        <dbReference type="ARBA" id="ARBA00022670"/>
    </source>
</evidence>
<keyword evidence="4" id="KW-0482">Metalloprotease</keyword>
<evidence type="ECO:0000313" key="8">
    <source>
        <dbReference type="EMBL" id="KIE05600.1"/>
    </source>
</evidence>
<dbReference type="EC" id="3.4.24.-" evidence="8"/>
<gene>
    <name evidence="8" type="ORF">NF27_DP01440</name>
</gene>
<keyword evidence="8" id="KW-0378">Hydrolase</keyword>
<reference evidence="8 9" key="1">
    <citation type="submission" date="2014-11" db="EMBL/GenBank/DDBJ databases">
        <title>A Rickettsiales Symbiont of Amoebae With Ancient Features.</title>
        <authorList>
            <person name="Schulz F."/>
            <person name="Martijn J."/>
            <person name="Wascher F."/>
            <person name="Kostanjsek R."/>
            <person name="Ettema T.J."/>
            <person name="Horn M."/>
        </authorList>
    </citation>
    <scope>NUCLEOTIDE SEQUENCE [LARGE SCALE GENOMIC DNA]</scope>
    <source>
        <strain evidence="8 9">UWC36</strain>
    </source>
</reference>
<evidence type="ECO:0000256" key="1">
    <source>
        <dbReference type="ARBA" id="ARBA00001947"/>
    </source>
</evidence>
<evidence type="ECO:0000256" key="4">
    <source>
        <dbReference type="ARBA" id="ARBA00023049"/>
    </source>
</evidence>
<comment type="cofactor">
    <cofactor evidence="1">
        <name>Zn(2+)</name>
        <dbReference type="ChEBI" id="CHEBI:29105"/>
    </cofactor>
</comment>
<dbReference type="GO" id="GO:0006508">
    <property type="term" value="P:proteolysis"/>
    <property type="evidence" value="ECO:0007669"/>
    <property type="project" value="UniProtKB-KW"/>
</dbReference>
<dbReference type="Pfam" id="PF05193">
    <property type="entry name" value="Peptidase_M16_C"/>
    <property type="match status" value="1"/>
</dbReference>
<name>A0A0C1QZY6_9RICK</name>
<accession>A0A0C1QZY6</accession>
<dbReference type="InterPro" id="IPR011249">
    <property type="entry name" value="Metalloenz_LuxS/M16"/>
</dbReference>